<gene>
    <name evidence="2" type="ORF">QQF64_004944</name>
</gene>
<feature type="signal peptide" evidence="1">
    <location>
        <begin position="1"/>
        <end position="16"/>
    </location>
</feature>
<evidence type="ECO:0008006" key="4">
    <source>
        <dbReference type="Google" id="ProtNLM"/>
    </source>
</evidence>
<proteinExistence type="predicted"/>
<keyword evidence="3" id="KW-1185">Reference proteome</keyword>
<evidence type="ECO:0000313" key="2">
    <source>
        <dbReference type="EMBL" id="KAL1264589.1"/>
    </source>
</evidence>
<sequence length="106" mass="11610">MHRWLAHACLAGLARGRTGGCFLGFLLRVDQAVWASGSKACQLFSWCIPFACQAFPAAPAEPQDGLIVSLIPTATKTQIWLLDNRRGLLNYSSQFKHGHISALIDK</sequence>
<comment type="caution">
    <text evidence="2">The sequence shown here is derived from an EMBL/GenBank/DDBJ whole genome shotgun (WGS) entry which is preliminary data.</text>
</comment>
<accession>A0ABR3MHQ4</accession>
<protein>
    <recommendedName>
        <fullName evidence="4">Secreted protein</fullName>
    </recommendedName>
</protein>
<dbReference type="EMBL" id="JAYMGO010000012">
    <property type="protein sequence ID" value="KAL1264589.1"/>
    <property type="molecule type" value="Genomic_DNA"/>
</dbReference>
<keyword evidence="1" id="KW-0732">Signal</keyword>
<organism evidence="2 3">
    <name type="scientific">Cirrhinus molitorella</name>
    <name type="common">mud carp</name>
    <dbReference type="NCBI Taxonomy" id="172907"/>
    <lineage>
        <taxon>Eukaryota</taxon>
        <taxon>Metazoa</taxon>
        <taxon>Chordata</taxon>
        <taxon>Craniata</taxon>
        <taxon>Vertebrata</taxon>
        <taxon>Euteleostomi</taxon>
        <taxon>Actinopterygii</taxon>
        <taxon>Neopterygii</taxon>
        <taxon>Teleostei</taxon>
        <taxon>Ostariophysi</taxon>
        <taxon>Cypriniformes</taxon>
        <taxon>Cyprinidae</taxon>
        <taxon>Labeoninae</taxon>
        <taxon>Labeonini</taxon>
        <taxon>Cirrhinus</taxon>
    </lineage>
</organism>
<evidence type="ECO:0000256" key="1">
    <source>
        <dbReference type="SAM" id="SignalP"/>
    </source>
</evidence>
<feature type="chain" id="PRO_5047325676" description="Secreted protein" evidence="1">
    <location>
        <begin position="17"/>
        <end position="106"/>
    </location>
</feature>
<evidence type="ECO:0000313" key="3">
    <source>
        <dbReference type="Proteomes" id="UP001558613"/>
    </source>
</evidence>
<name>A0ABR3MHQ4_9TELE</name>
<reference evidence="2 3" key="1">
    <citation type="submission" date="2023-09" db="EMBL/GenBank/DDBJ databases">
        <authorList>
            <person name="Wang M."/>
        </authorList>
    </citation>
    <scope>NUCLEOTIDE SEQUENCE [LARGE SCALE GENOMIC DNA]</scope>
    <source>
        <strain evidence="2">GT-2023</strain>
        <tissue evidence="2">Liver</tissue>
    </source>
</reference>
<dbReference type="Proteomes" id="UP001558613">
    <property type="component" value="Unassembled WGS sequence"/>
</dbReference>